<proteinExistence type="predicted"/>
<dbReference type="GeneID" id="54302856"/>
<keyword evidence="2" id="KW-1185">Reference proteome</keyword>
<evidence type="ECO:0000313" key="1">
    <source>
        <dbReference type="EMBL" id="KAF2146185.1"/>
    </source>
</evidence>
<protein>
    <submittedName>
        <fullName evidence="1">Uncharacterized protein</fullName>
    </submittedName>
</protein>
<sequence>MVCPLLSLSASCVSAIALSPGLWGFELFFLFLPLTRLFKASRSRRPHYVKEVRPQAVPFSSAQFGPAPATPSELHANTLPDPTALEPQDLQSFSAGRHCPPGSDFASNHILDLRNIPLLFLTSVSFTVCAVP</sequence>
<gene>
    <name evidence="1" type="ORF">K452DRAFT_340796</name>
</gene>
<reference evidence="1" key="1">
    <citation type="journal article" date="2020" name="Stud. Mycol.">
        <title>101 Dothideomycetes genomes: a test case for predicting lifestyles and emergence of pathogens.</title>
        <authorList>
            <person name="Haridas S."/>
            <person name="Albert R."/>
            <person name="Binder M."/>
            <person name="Bloem J."/>
            <person name="Labutti K."/>
            <person name="Salamov A."/>
            <person name="Andreopoulos B."/>
            <person name="Baker S."/>
            <person name="Barry K."/>
            <person name="Bills G."/>
            <person name="Bluhm B."/>
            <person name="Cannon C."/>
            <person name="Castanera R."/>
            <person name="Culley D."/>
            <person name="Daum C."/>
            <person name="Ezra D."/>
            <person name="Gonzalez J."/>
            <person name="Henrissat B."/>
            <person name="Kuo A."/>
            <person name="Liang C."/>
            <person name="Lipzen A."/>
            <person name="Lutzoni F."/>
            <person name="Magnuson J."/>
            <person name="Mondo S."/>
            <person name="Nolan M."/>
            <person name="Ohm R."/>
            <person name="Pangilinan J."/>
            <person name="Park H.-J."/>
            <person name="Ramirez L."/>
            <person name="Alfaro M."/>
            <person name="Sun H."/>
            <person name="Tritt A."/>
            <person name="Yoshinaga Y."/>
            <person name="Zwiers L.-H."/>
            <person name="Turgeon B."/>
            <person name="Goodwin S."/>
            <person name="Spatafora J."/>
            <person name="Crous P."/>
            <person name="Grigoriev I."/>
        </authorList>
    </citation>
    <scope>NUCLEOTIDE SEQUENCE</scope>
    <source>
        <strain evidence="1">CBS 121167</strain>
    </source>
</reference>
<dbReference type="EMBL" id="ML995476">
    <property type="protein sequence ID" value="KAF2146185.1"/>
    <property type="molecule type" value="Genomic_DNA"/>
</dbReference>
<dbReference type="RefSeq" id="XP_033401895.1">
    <property type="nucleotide sequence ID" value="XM_033545351.1"/>
</dbReference>
<name>A0A6A6BSC9_9PEZI</name>
<dbReference type="Proteomes" id="UP000799438">
    <property type="component" value="Unassembled WGS sequence"/>
</dbReference>
<organism evidence="1 2">
    <name type="scientific">Aplosporella prunicola CBS 121167</name>
    <dbReference type="NCBI Taxonomy" id="1176127"/>
    <lineage>
        <taxon>Eukaryota</taxon>
        <taxon>Fungi</taxon>
        <taxon>Dikarya</taxon>
        <taxon>Ascomycota</taxon>
        <taxon>Pezizomycotina</taxon>
        <taxon>Dothideomycetes</taxon>
        <taxon>Dothideomycetes incertae sedis</taxon>
        <taxon>Botryosphaeriales</taxon>
        <taxon>Aplosporellaceae</taxon>
        <taxon>Aplosporella</taxon>
    </lineage>
</organism>
<evidence type="ECO:0000313" key="2">
    <source>
        <dbReference type="Proteomes" id="UP000799438"/>
    </source>
</evidence>
<accession>A0A6A6BSC9</accession>
<dbReference type="AlphaFoldDB" id="A0A6A6BSC9"/>